<dbReference type="EMBL" id="CAMGYJ010000007">
    <property type="protein sequence ID" value="CAI0447673.1"/>
    <property type="molecule type" value="Genomic_DNA"/>
</dbReference>
<organism evidence="1 2">
    <name type="scientific">Linum tenue</name>
    <dbReference type="NCBI Taxonomy" id="586396"/>
    <lineage>
        <taxon>Eukaryota</taxon>
        <taxon>Viridiplantae</taxon>
        <taxon>Streptophyta</taxon>
        <taxon>Embryophyta</taxon>
        <taxon>Tracheophyta</taxon>
        <taxon>Spermatophyta</taxon>
        <taxon>Magnoliopsida</taxon>
        <taxon>eudicotyledons</taxon>
        <taxon>Gunneridae</taxon>
        <taxon>Pentapetalae</taxon>
        <taxon>rosids</taxon>
        <taxon>fabids</taxon>
        <taxon>Malpighiales</taxon>
        <taxon>Linaceae</taxon>
        <taxon>Linum</taxon>
    </lineage>
</organism>
<accession>A0AAV0MQ30</accession>
<evidence type="ECO:0000313" key="2">
    <source>
        <dbReference type="Proteomes" id="UP001154282"/>
    </source>
</evidence>
<reference evidence="1" key="1">
    <citation type="submission" date="2022-08" db="EMBL/GenBank/DDBJ databases">
        <authorList>
            <person name="Gutierrez-Valencia J."/>
        </authorList>
    </citation>
    <scope>NUCLEOTIDE SEQUENCE</scope>
</reference>
<dbReference type="Proteomes" id="UP001154282">
    <property type="component" value="Unassembled WGS sequence"/>
</dbReference>
<proteinExistence type="predicted"/>
<sequence>LAHVLGILVKLPFLLYRTTYYGRIVIIGGGFDAGEGFKRKAPAAASQPLHVAFLLHGRWFQGVEFRHRWWSETKLWLQKIEKLANPNLAAGGLLELELERPEEDENRTTEQGIGFEWPAEQTEQRDEVAFLRFFAFG</sequence>
<keyword evidence="2" id="KW-1185">Reference proteome</keyword>
<protein>
    <submittedName>
        <fullName evidence="1">Uncharacterized protein</fullName>
    </submittedName>
</protein>
<dbReference type="AlphaFoldDB" id="A0AAV0MQ30"/>
<evidence type="ECO:0000313" key="1">
    <source>
        <dbReference type="EMBL" id="CAI0447673.1"/>
    </source>
</evidence>
<name>A0AAV0MQ30_9ROSI</name>
<gene>
    <name evidence="1" type="ORF">LITE_LOCUS29491</name>
</gene>
<comment type="caution">
    <text evidence="1">The sequence shown here is derived from an EMBL/GenBank/DDBJ whole genome shotgun (WGS) entry which is preliminary data.</text>
</comment>
<feature type="non-terminal residue" evidence="1">
    <location>
        <position position="1"/>
    </location>
</feature>
<feature type="non-terminal residue" evidence="1">
    <location>
        <position position="137"/>
    </location>
</feature>